<keyword evidence="3 7" id="KW-0799">Topoisomerase</keyword>
<evidence type="ECO:0000256" key="1">
    <source>
        <dbReference type="ARBA" id="ARBA00000185"/>
    </source>
</evidence>
<dbReference type="InterPro" id="IPR013760">
    <property type="entry name" value="Topo_IIA-like_dom_sf"/>
</dbReference>
<keyword evidence="12" id="KW-1185">Reference proteome</keyword>
<evidence type="ECO:0000256" key="2">
    <source>
        <dbReference type="ARBA" id="ARBA00022475"/>
    </source>
</evidence>
<gene>
    <name evidence="7" type="primary">parC</name>
    <name evidence="11" type="ORF">JOD17_004129</name>
</gene>
<dbReference type="RefSeq" id="WP_204699728.1">
    <property type="nucleotide sequence ID" value="NZ_JAFBEC010000020.1"/>
</dbReference>
<evidence type="ECO:0000256" key="8">
    <source>
        <dbReference type="PROSITE-ProRule" id="PRU01384"/>
    </source>
</evidence>
<dbReference type="InterPro" id="IPR002205">
    <property type="entry name" value="Topo_IIA_dom_A"/>
</dbReference>
<dbReference type="CDD" id="cd00187">
    <property type="entry name" value="TOP4c"/>
    <property type="match status" value="1"/>
</dbReference>
<dbReference type="SUPFAM" id="SSF101904">
    <property type="entry name" value="GyrA/ParC C-terminal domain-like"/>
    <property type="match status" value="1"/>
</dbReference>
<evidence type="ECO:0000256" key="4">
    <source>
        <dbReference type="ARBA" id="ARBA00023125"/>
    </source>
</evidence>
<dbReference type="NCBIfam" id="NF004044">
    <property type="entry name" value="PRK05561.1"/>
    <property type="match status" value="1"/>
</dbReference>
<dbReference type="Proteomes" id="UP000741863">
    <property type="component" value="Unassembled WGS sequence"/>
</dbReference>
<evidence type="ECO:0000256" key="5">
    <source>
        <dbReference type="ARBA" id="ARBA00023136"/>
    </source>
</evidence>
<dbReference type="EMBL" id="JAFBEC010000020">
    <property type="protein sequence ID" value="MBM7634986.1"/>
    <property type="molecule type" value="Genomic_DNA"/>
</dbReference>
<evidence type="ECO:0000313" key="12">
    <source>
        <dbReference type="Proteomes" id="UP000741863"/>
    </source>
</evidence>
<dbReference type="NCBIfam" id="TIGR01061">
    <property type="entry name" value="parC_Gpos"/>
    <property type="match status" value="1"/>
</dbReference>
<dbReference type="GO" id="GO:0016853">
    <property type="term" value="F:isomerase activity"/>
    <property type="evidence" value="ECO:0007669"/>
    <property type="project" value="UniProtKB-KW"/>
</dbReference>
<keyword evidence="9" id="KW-0175">Coiled coil</keyword>
<accession>A0ABS2PJ52</accession>
<dbReference type="SUPFAM" id="SSF56719">
    <property type="entry name" value="Type II DNA topoisomerase"/>
    <property type="match status" value="1"/>
</dbReference>
<dbReference type="Pfam" id="PF03989">
    <property type="entry name" value="DNA_gyraseA_C"/>
    <property type="match status" value="5"/>
</dbReference>
<evidence type="ECO:0000259" key="10">
    <source>
        <dbReference type="PROSITE" id="PS52040"/>
    </source>
</evidence>
<reference evidence="11 12" key="1">
    <citation type="submission" date="2021-01" db="EMBL/GenBank/DDBJ databases">
        <title>Genomic Encyclopedia of Type Strains, Phase IV (KMG-IV): sequencing the most valuable type-strain genomes for metagenomic binning, comparative biology and taxonomic classification.</title>
        <authorList>
            <person name="Goeker M."/>
        </authorList>
    </citation>
    <scope>NUCLEOTIDE SEQUENCE [LARGE SCALE GENOMIC DNA]</scope>
    <source>
        <strain evidence="11 12">DSM 25540</strain>
    </source>
</reference>
<name>A0ABS2PJ52_9BACL</name>
<dbReference type="Gene3D" id="1.10.268.10">
    <property type="entry name" value="Topoisomerase, domain 3"/>
    <property type="match status" value="1"/>
</dbReference>
<organism evidence="11 12">
    <name type="scientific">Geomicrobium sediminis</name>
    <dbReference type="NCBI Taxonomy" id="1347788"/>
    <lineage>
        <taxon>Bacteria</taxon>
        <taxon>Bacillati</taxon>
        <taxon>Bacillota</taxon>
        <taxon>Bacilli</taxon>
        <taxon>Bacillales</taxon>
        <taxon>Geomicrobium</taxon>
    </lineage>
</organism>
<dbReference type="InterPro" id="IPR005741">
    <property type="entry name" value="TopoIV_A_Gpos"/>
</dbReference>
<dbReference type="Pfam" id="PF00521">
    <property type="entry name" value="DNA_topoisoIV"/>
    <property type="match status" value="1"/>
</dbReference>
<evidence type="ECO:0000256" key="6">
    <source>
        <dbReference type="ARBA" id="ARBA00023235"/>
    </source>
</evidence>
<evidence type="ECO:0000256" key="9">
    <source>
        <dbReference type="SAM" id="Coils"/>
    </source>
</evidence>
<feature type="domain" description="Topo IIA-type catalytic" evidence="10">
    <location>
        <begin position="33"/>
        <end position="497"/>
    </location>
</feature>
<dbReference type="EC" id="5.6.2.2" evidence="7"/>
<dbReference type="Gene3D" id="2.120.10.90">
    <property type="entry name" value="DNA gyrase/topoisomerase IV, subunit A, C-terminal"/>
    <property type="match status" value="1"/>
</dbReference>
<evidence type="ECO:0000256" key="7">
    <source>
        <dbReference type="HAMAP-Rule" id="MF_00937"/>
    </source>
</evidence>
<comment type="caution">
    <text evidence="11">The sequence shown here is derived from an EMBL/GenBank/DDBJ whole genome shotgun (WGS) entry which is preliminary data.</text>
</comment>
<dbReference type="PROSITE" id="PS52040">
    <property type="entry name" value="TOPO_IIA"/>
    <property type="match status" value="1"/>
</dbReference>
<comment type="similarity">
    <text evidence="7">Belongs to the type II topoisomerase GyrA/ParC subunit family. ParC type 2 subfamily.</text>
</comment>
<keyword evidence="2 7" id="KW-1003">Cell membrane</keyword>
<dbReference type="InterPro" id="IPR035516">
    <property type="entry name" value="Gyrase/topoIV_suA_C"/>
</dbReference>
<feature type="site" description="Interaction with DNA" evidence="7">
    <location>
        <position position="77"/>
    </location>
</feature>
<proteinExistence type="inferred from homology"/>
<feature type="site" description="Interaction with DNA" evidence="7">
    <location>
        <position position="41"/>
    </location>
</feature>
<sequence length="812" mass="92310">MQEAEKYLDLPLEEVIGDRFGRYSKYIIQERALPDARDGLKPVQRRILYAMLRDNNLSDKPFRKSAKTVGNVIGNYHPHGDSSVYEALVRMSQSWKIRKNLVEMHGNNGSIDGDPPAAMRYTEARLSSLAEVMLQDIKKNTVEYIPNFDDTEEEPVVLPGYFPNLLVNGSTGISAGYATDIPPHHLGEIIDGAILLLDRPNSDVKDLMNVIQGPDFPGGGTIQGYEGLKKAYETGKGRIVLRGKAEFETLRGGKEQIVITEIPYEVIKANLVKRMDEIRFDKKIDGIAEVRDETDRTGLRIVVELKKEADAKSILHYLYKNTDLQVNYNFNMVAISDKAPKLLGLKSLLNAYLDHQKTVTTNRSRHDLDQALKRKHIVEGLIKAISVLDELIQLIRESNDKQDAKNNIMQRFGFTEMQAEAIVTLQLYRLTNTDIQTLEREASELDETINSLNEVLNNPKKLVQTIKKELKQVKKTFADERRTNVERDVEELKIDMQTMIPQEDVIVTVSREGYVKRTSVRSFTASNDERPGMKETDDLTFFKEMNTTETILIFTEKGQYLYVPIHQLPDIRWKDNGQHVANLVPISPDDRVVSVIPVEQFHEDQFLVFITKNGMIKRTPLSEYQAQRFNRALVALKLKADDLVRSVDVTNGKEEVMIVTRLGYGLRFDEEEANVVGQRAAGVKAIALKDDDFVTSAFTFDPTHVKTMLVTTQRGAMKQVKVSLFTKSSRAKRGTTMVRELKRSPHFVVQAWPVTTDSNAFVARTENGDTEHVEGESIKEYDRYQTGNYVVDTDTSGMIEDVWPYIDHSQKK</sequence>
<feature type="site" description="Interaction with DNA" evidence="7">
    <location>
        <position position="79"/>
    </location>
</feature>
<comment type="function">
    <text evidence="7">Topoisomerase IV is essential for chromosome segregation. It relaxes supercoiled DNA. Performs the decatenation events required during the replication of a circular DNA molecule.</text>
</comment>
<dbReference type="HAMAP" id="MF_00937">
    <property type="entry name" value="ParC_type2"/>
    <property type="match status" value="1"/>
</dbReference>
<evidence type="ECO:0000313" key="11">
    <source>
        <dbReference type="EMBL" id="MBM7634986.1"/>
    </source>
</evidence>
<dbReference type="InterPro" id="IPR013758">
    <property type="entry name" value="Topo_IIA_A/C_ab"/>
</dbReference>
<evidence type="ECO:0000256" key="3">
    <source>
        <dbReference type="ARBA" id="ARBA00023029"/>
    </source>
</evidence>
<feature type="site" description="Interaction with DNA" evidence="7">
    <location>
        <position position="96"/>
    </location>
</feature>
<dbReference type="InterPro" id="IPR013757">
    <property type="entry name" value="Topo_IIA_A_a_sf"/>
</dbReference>
<keyword evidence="4 7" id="KW-0238">DNA-binding</keyword>
<dbReference type="Gene3D" id="3.30.1360.40">
    <property type="match status" value="1"/>
</dbReference>
<dbReference type="InterPro" id="IPR006691">
    <property type="entry name" value="GyrA/parC_rep"/>
</dbReference>
<keyword evidence="5 7" id="KW-0472">Membrane</keyword>
<dbReference type="PANTHER" id="PTHR43493:SF9">
    <property type="entry name" value="DNA TOPOISOMERASE 4 SUBUNIT A"/>
    <property type="match status" value="1"/>
</dbReference>
<feature type="active site" description="O-(5'-phospho-DNA)-tyrosine intermediate" evidence="7 8">
    <location>
        <position position="121"/>
    </location>
</feature>
<dbReference type="SMART" id="SM00434">
    <property type="entry name" value="TOP4c"/>
    <property type="match status" value="1"/>
</dbReference>
<comment type="subcellular location">
    <subcellularLocation>
        <location evidence="7">Cell membrane</location>
        <topology evidence="7">Peripheral membrane protein</topology>
    </subcellularLocation>
</comment>
<protein>
    <recommendedName>
        <fullName evidence="7">DNA topoisomerase 4 subunit A</fullName>
        <ecNumber evidence="7">5.6.2.2</ecNumber>
    </recommendedName>
    <alternativeName>
        <fullName evidence="7">Topoisomerase IV subunit A</fullName>
    </alternativeName>
</protein>
<comment type="catalytic activity">
    <reaction evidence="1 7 8">
        <text>ATP-dependent breakage, passage and rejoining of double-stranded DNA.</text>
        <dbReference type="EC" id="5.6.2.2"/>
    </reaction>
</comment>
<comment type="subunit">
    <text evidence="7">Heterotetramer composed of ParC and ParE.</text>
</comment>
<feature type="site" description="Interaction with DNA" evidence="7">
    <location>
        <position position="90"/>
    </location>
</feature>
<dbReference type="Gene3D" id="3.90.199.10">
    <property type="entry name" value="Topoisomerase II, domain 5"/>
    <property type="match status" value="1"/>
</dbReference>
<dbReference type="PANTHER" id="PTHR43493">
    <property type="entry name" value="DNA GYRASE/TOPOISOMERASE SUBUNIT A"/>
    <property type="match status" value="1"/>
</dbReference>
<keyword evidence="6 7" id="KW-0413">Isomerase</keyword>
<feature type="coiled-coil region" evidence="9">
    <location>
        <begin position="428"/>
        <end position="458"/>
    </location>
</feature>
<dbReference type="InterPro" id="IPR050220">
    <property type="entry name" value="Type_II_DNA_Topoisomerases"/>
</dbReference>
<feature type="site" description="Transition state stabilizer" evidence="7">
    <location>
        <position position="120"/>
    </location>
</feature>